<dbReference type="RefSeq" id="WP_157776255.1">
    <property type="nucleotide sequence ID" value="NZ_CP017675.1"/>
</dbReference>
<organism evidence="3 4">
    <name type="scientific">Gloeomargarita lithophora Alchichica-D10</name>
    <dbReference type="NCBI Taxonomy" id="1188229"/>
    <lineage>
        <taxon>Bacteria</taxon>
        <taxon>Bacillati</taxon>
        <taxon>Cyanobacteriota</taxon>
        <taxon>Cyanophyceae</taxon>
        <taxon>Gloeomargaritales</taxon>
        <taxon>Gloeomargaritaceae</taxon>
        <taxon>Gloeomargarita</taxon>
    </lineage>
</organism>
<accession>A0A1J0AG11</accession>
<evidence type="ECO:0000256" key="2">
    <source>
        <dbReference type="SAM" id="Phobius"/>
    </source>
</evidence>
<evidence type="ECO:0000256" key="1">
    <source>
        <dbReference type="SAM" id="MobiDB-lite"/>
    </source>
</evidence>
<gene>
    <name evidence="3" type="ORF">GlitD10_2535</name>
</gene>
<evidence type="ECO:0000313" key="3">
    <source>
        <dbReference type="EMBL" id="APB34873.1"/>
    </source>
</evidence>
<proteinExistence type="predicted"/>
<dbReference type="STRING" id="1188229.GlitD10_2535"/>
<sequence length="1732" mass="188406">MSYPRSRQKLFSLPRFRPGIVSWLLGVYCRGQSNSGFILPTATLLVVVAFLIMISLLARTANRVAQVSGQRERVAVEGPSGESVDRARAKIEYMFTREPLPTDPSEQNFEDFIGNRERDPVTGAVIGARLAVDLYTLPDETRCGLQDGDCETVASQPFTPGDVAPTWSYRVDLNGNGSVNDPEDGVAVYGIVGRVFRNDNSAVPVFEADGVTPRADITYLQDRRERANNFIVNNGPTQAQAADAFCAGSTGTVSEQGRFSTGSSAEQLKNFQIYAVTLPNKIGGAQLTSNSVVFQQDRRFTGANKWGAYFRNDLEIFPGPQFNWNGAVHTEGTLFITSGTGFGSYLISAPNSCYFLPPSNSEISARGLFMTGSNRNNNTAPGGNSFVHLQPDSRIAPEQIMQLAAGGAHTNPVGPGTFTSPDAVANNFLPVDLSMDPLFLITNNLPVARRREGGSLDYNTYKDNNWGGGLASRIQVDKCEAPPYVDDTFRADNRLGPKPSYARGSCSGAETWETLGVAGDEITGIPEWTRTDAPLDKPNEYGLDGYWERRALGQGMKVIVGQRLELGNVGVWGGWRQFGNRTTWENDFWETWTSTANPAEARIYNPTTNAYFSGATSQYSREIFGLLFRPNPTIAGIDSPGALDPLYPPAVLATEFGGTSPYAGVTFAPVATRVSEQLHRRTQRDNLAAVQATAVYHHRATEPSLPMLCLSNTIHPGTEASYLNSITFGDPVSPADPGAIGGVTRYPSLNANYVRPAGSQALFPAADFFTGRGTANMEYGTGADGTDAPFEEADFATGTVWRKALLNLAQFAGDPDGAYPPRQAPPGDDQVYPDPVLTMWGNFSNLRRTLATLDAGTDYADLSPADQANLHTAGCTIGLLATNAHHYLAFPFRLSGSGTTPHDPDPNLLPNTDGGSSPNIEIDLQRLGSALRQLQDGDDTNFEIGEGILSIIPLNATGPARNRYNIPAEYYIAALARIRDAETFSTVDNSPYQQWNRLVYLARMVNTRLQIVRDRTYGFREYVPGSEVGVPVDFNNRLQYRIKTSDTGLGANEPYALNDVIDLPCDLSLADIGYFGYTATPPDDAPGRLIEREMVALARLCPTQPKYPSLFYLFPGDLDSSGDITGPDAHGHDGDSGVNMRNSSDPSPYNQPSGSAANGAEDFSEPYVLSRYIAEEANSLATYEAFTLNDLNEMVFTNRIDPETDWQLPAVNLLNNRPVTDAALYQRETDLLISASQADNAHTNLTAYRTGLAEKAIYNGRQLQMGRVMDFDLGLLRDVALAPFGDDAWLSVGEIATAATPRVSGGVIYAFREDAVREDAILRPANTDWSAYESSWQTDFADGPPLALRMNPDPRTPLDPPVTPINISGKPVDYYADPERRDHGFRLVNGNDISRLNAPAERNIFGLSFVSDNSVYIMTELARGVSGFNLHANAGGTAIQEFTALLAFPYTFNPFYNRPNRNLAFADPALDTWRPAEILADGITLITHNFCDGYQEHGIRNVTNIDGQFGNECATGGPSARNTPLISSTGLGGTLNNPQNPPRNRWARENPYDEGAPIILLSDGTHRTQTAGAQAIVPVNNYNAVTTRGAVPGRGTNYTVNAVIVSGLVPSRRLQSYGGLHNFPRFIETGNALNIQGSLIQLAFSNYGTAPFDFDSFERGLVGANPENIGYYGPPQRFWGYDPGLQYAPAGPVSERFISPSNARNEYFLELTADDPYTCQMKRFVVPGLTCP</sequence>
<evidence type="ECO:0000313" key="4">
    <source>
        <dbReference type="Proteomes" id="UP000180235"/>
    </source>
</evidence>
<reference evidence="3 4" key="1">
    <citation type="submission" date="2016-10" db="EMBL/GenBank/DDBJ databases">
        <title>Description of Gloeomargarita lithophora gen. nov., sp. nov., a thylakoid-bearing basal-branching cyanobacterium with intracellular carbonates, and proposal for Gloeomargaritales ord. nov.</title>
        <authorList>
            <person name="Moreira D."/>
            <person name="Tavera R."/>
            <person name="Benzerara K."/>
            <person name="Skouri-Panet F."/>
            <person name="Couradeau E."/>
            <person name="Gerard E."/>
            <person name="Loussert C."/>
            <person name="Novelo E."/>
            <person name="Zivanovic Y."/>
            <person name="Lopez-Garcia P."/>
        </authorList>
    </citation>
    <scope>NUCLEOTIDE SEQUENCE [LARGE SCALE GENOMIC DNA]</scope>
    <source>
        <strain evidence="3 4">D10</strain>
    </source>
</reference>
<dbReference type="EMBL" id="CP017675">
    <property type="protein sequence ID" value="APB34873.1"/>
    <property type="molecule type" value="Genomic_DNA"/>
</dbReference>
<dbReference type="Proteomes" id="UP000180235">
    <property type="component" value="Chromosome"/>
</dbReference>
<keyword evidence="2" id="KW-1133">Transmembrane helix</keyword>
<feature type="transmembrane region" description="Helical" evidence="2">
    <location>
        <begin position="37"/>
        <end position="58"/>
    </location>
</feature>
<keyword evidence="4" id="KW-1185">Reference proteome</keyword>
<dbReference type="OrthoDB" id="468482at2"/>
<feature type="region of interest" description="Disordered" evidence="1">
    <location>
        <begin position="1123"/>
        <end position="1160"/>
    </location>
</feature>
<dbReference type="KEGG" id="glt:GlitD10_2535"/>
<protein>
    <submittedName>
        <fullName evidence="3">Uncharacterized protein</fullName>
    </submittedName>
</protein>
<name>A0A1J0AG11_9CYAN</name>
<feature type="compositionally biased region" description="Polar residues" evidence="1">
    <location>
        <begin position="1139"/>
        <end position="1156"/>
    </location>
</feature>
<keyword evidence="2" id="KW-0812">Transmembrane</keyword>
<keyword evidence="2" id="KW-0472">Membrane</keyword>